<feature type="transmembrane region" description="Helical" evidence="6">
    <location>
        <begin position="187"/>
        <end position="208"/>
    </location>
</feature>
<comment type="subcellular location">
    <subcellularLocation>
        <location evidence="1">Cell membrane</location>
        <topology evidence="1">Multi-pass membrane protein</topology>
    </subcellularLocation>
</comment>
<gene>
    <name evidence="7" type="ORF">COU10_03325</name>
</gene>
<dbReference type="AlphaFoldDB" id="A0A2H0UPF6"/>
<feature type="transmembrane region" description="Helical" evidence="6">
    <location>
        <begin position="47"/>
        <end position="68"/>
    </location>
</feature>
<dbReference type="PANTHER" id="PTHR30250">
    <property type="entry name" value="PST FAMILY PREDICTED COLANIC ACID TRANSPORTER"/>
    <property type="match status" value="1"/>
</dbReference>
<dbReference type="PANTHER" id="PTHR30250:SF26">
    <property type="entry name" value="PSMA PROTEIN"/>
    <property type="match status" value="1"/>
</dbReference>
<dbReference type="EMBL" id="PFBC01000052">
    <property type="protein sequence ID" value="PIR87675.1"/>
    <property type="molecule type" value="Genomic_DNA"/>
</dbReference>
<evidence type="ECO:0000313" key="7">
    <source>
        <dbReference type="EMBL" id="PIR87675.1"/>
    </source>
</evidence>
<reference evidence="8" key="1">
    <citation type="submission" date="2017-09" db="EMBL/GenBank/DDBJ databases">
        <title>Depth-based differentiation of microbial function through sediment-hosted aquifers and enrichment of novel symbionts in the deep terrestrial subsurface.</title>
        <authorList>
            <person name="Probst A.J."/>
            <person name="Ladd B."/>
            <person name="Jarett J.K."/>
            <person name="Geller-Mcgrath D.E."/>
            <person name="Sieber C.M.K."/>
            <person name="Emerson J.B."/>
            <person name="Anantharaman K."/>
            <person name="Thomas B.C."/>
            <person name="Malmstrom R."/>
            <person name="Stieglmeier M."/>
            <person name="Klingl A."/>
            <person name="Woyke T."/>
            <person name="Ryan C.M."/>
            <person name="Banfield J.F."/>
        </authorList>
    </citation>
    <scope>NUCLEOTIDE SEQUENCE [LARGE SCALE GENOMIC DNA]</scope>
</reference>
<dbReference type="Proteomes" id="UP000230903">
    <property type="component" value="Unassembled WGS sequence"/>
</dbReference>
<evidence type="ECO:0000256" key="1">
    <source>
        <dbReference type="ARBA" id="ARBA00004651"/>
    </source>
</evidence>
<feature type="transmembrane region" description="Helical" evidence="6">
    <location>
        <begin position="407"/>
        <end position="429"/>
    </location>
</feature>
<feature type="transmembrane region" description="Helical" evidence="6">
    <location>
        <begin position="131"/>
        <end position="149"/>
    </location>
</feature>
<name>A0A2H0UPF6_9BACT</name>
<dbReference type="GO" id="GO:0005886">
    <property type="term" value="C:plasma membrane"/>
    <property type="evidence" value="ECO:0007669"/>
    <property type="project" value="UniProtKB-SubCell"/>
</dbReference>
<feature type="transmembrane region" description="Helical" evidence="6">
    <location>
        <begin position="378"/>
        <end position="401"/>
    </location>
</feature>
<protein>
    <submittedName>
        <fullName evidence="7">Uncharacterized protein</fullName>
    </submittedName>
</protein>
<sequence length="515" mass="57781">MSNNLAQRTIKNSLYGFISYLWPIAFTIFVTPFVIHKLGIANYGLYVLMLIIAGFFSLLNFGLVYALVRHLAGLREQGTAEEKEHLSKLYGATIFIFFLIGILAILVAILLAHFGLDWFNINVAQRATVEVLFYFVGAIAFFNSMGMVFSHIPYALQRQDIGTNIYIANITVLNLLIIGALSAGFGLIALVVLQAFSALLALLANFYYSRRLMPDLCANYSFDKKIFKEMFSFGGYVYLHNISSSFLSQIDRIIISSFLGPAAVTFYSVPNSVAEKTQGVIVSLTGVLFPVTAELAKEGDRERIRRVYHRAMQMIALLASALTMTIIVLAKKVLLIWVGPEIASTSTRLLYWLTPTYFLLALFLPTTHFLTGIGRAKFLAFSSLAMAILNILLLFVLLPVYGITGAAAAYLFSLAPLFYIFYHIEKYFLDETYVFRLYGKLFLKLIVTAIPFYIFGSLLVLPMVNNLLALLLAGGFLSIVYVGLYKIFGFFSPEEWTLFKGFLKSMFLRLKFLKA</sequence>
<evidence type="ECO:0000256" key="5">
    <source>
        <dbReference type="ARBA" id="ARBA00023136"/>
    </source>
</evidence>
<keyword evidence="4 6" id="KW-1133">Transmembrane helix</keyword>
<proteinExistence type="predicted"/>
<feature type="transmembrane region" description="Helical" evidence="6">
    <location>
        <begin position="350"/>
        <end position="371"/>
    </location>
</feature>
<feature type="transmembrane region" description="Helical" evidence="6">
    <location>
        <begin position="161"/>
        <end position="181"/>
    </location>
</feature>
<keyword evidence="2" id="KW-1003">Cell membrane</keyword>
<comment type="caution">
    <text evidence="7">The sequence shown here is derived from an EMBL/GenBank/DDBJ whole genome shotgun (WGS) entry which is preliminary data.</text>
</comment>
<feature type="transmembrane region" description="Helical" evidence="6">
    <location>
        <begin position="89"/>
        <end position="111"/>
    </location>
</feature>
<dbReference type="Pfam" id="PF01943">
    <property type="entry name" value="Polysacc_synt"/>
    <property type="match status" value="1"/>
</dbReference>
<dbReference type="InterPro" id="IPR050833">
    <property type="entry name" value="Poly_Biosynth_Transport"/>
</dbReference>
<evidence type="ECO:0000256" key="4">
    <source>
        <dbReference type="ARBA" id="ARBA00022989"/>
    </source>
</evidence>
<evidence type="ECO:0000256" key="2">
    <source>
        <dbReference type="ARBA" id="ARBA00022475"/>
    </source>
</evidence>
<feature type="transmembrane region" description="Helical" evidence="6">
    <location>
        <begin position="12"/>
        <end position="35"/>
    </location>
</feature>
<accession>A0A2H0UPF6</accession>
<keyword evidence="3 6" id="KW-0812">Transmembrane</keyword>
<dbReference type="InterPro" id="IPR002797">
    <property type="entry name" value="Polysacc_synth"/>
</dbReference>
<evidence type="ECO:0000313" key="8">
    <source>
        <dbReference type="Proteomes" id="UP000230903"/>
    </source>
</evidence>
<organism evidence="7 8">
    <name type="scientific">Candidatus Harrisonbacteria bacterium CG10_big_fil_rev_8_21_14_0_10_45_28</name>
    <dbReference type="NCBI Taxonomy" id="1974586"/>
    <lineage>
        <taxon>Bacteria</taxon>
        <taxon>Candidatus Harrisoniibacteriota</taxon>
    </lineage>
</organism>
<feature type="transmembrane region" description="Helical" evidence="6">
    <location>
        <begin position="311"/>
        <end position="330"/>
    </location>
</feature>
<evidence type="ECO:0000256" key="6">
    <source>
        <dbReference type="SAM" id="Phobius"/>
    </source>
</evidence>
<evidence type="ECO:0000256" key="3">
    <source>
        <dbReference type="ARBA" id="ARBA00022692"/>
    </source>
</evidence>
<feature type="transmembrane region" description="Helical" evidence="6">
    <location>
        <begin position="441"/>
        <end position="461"/>
    </location>
</feature>
<feature type="transmembrane region" description="Helical" evidence="6">
    <location>
        <begin position="467"/>
        <end position="488"/>
    </location>
</feature>
<keyword evidence="5 6" id="KW-0472">Membrane</keyword>